<keyword evidence="1 2" id="KW-0238">DNA-binding</keyword>
<proteinExistence type="predicted"/>
<name>A0A085AGY1_9ENTR</name>
<dbReference type="AlphaFoldDB" id="A0A085AGY1"/>
<feature type="DNA-binding region" description="OmpR/PhoB-type" evidence="2">
    <location>
        <begin position="1"/>
        <end position="104"/>
    </location>
</feature>
<feature type="domain" description="OmpR/PhoB-type" evidence="3">
    <location>
        <begin position="1"/>
        <end position="104"/>
    </location>
</feature>
<dbReference type="GO" id="GO:0006355">
    <property type="term" value="P:regulation of DNA-templated transcription"/>
    <property type="evidence" value="ECO:0007669"/>
    <property type="project" value="InterPro"/>
</dbReference>
<evidence type="ECO:0000259" key="3">
    <source>
        <dbReference type="PROSITE" id="PS51755"/>
    </source>
</evidence>
<dbReference type="GO" id="GO:0000160">
    <property type="term" value="P:phosphorelay signal transduction system"/>
    <property type="evidence" value="ECO:0007669"/>
    <property type="project" value="InterPro"/>
</dbReference>
<dbReference type="InterPro" id="IPR016032">
    <property type="entry name" value="Sig_transdc_resp-reg_C-effctor"/>
</dbReference>
<sequence>MLYVINDCIDFRAGQNQLVLKSSGVAAKLTYPAAKCLEIILDQQGKIVSHAELYQKVWEERGANTSPNTLYQNISLIRRALKEMVPDGDKLINTIPRRGFRIHVDAVVKKMNVSDIQPVVADIITREQNIQLPSTPARISGADKLNVNIGVLLFSSIGKFMTSLSALGQRSFR</sequence>
<evidence type="ECO:0000313" key="4">
    <source>
        <dbReference type="EMBL" id="KFC09476.1"/>
    </source>
</evidence>
<reference evidence="5" key="1">
    <citation type="submission" date="2014-05" db="EMBL/GenBank/DDBJ databases">
        <title>ATOL: Assembling a taxonomically balanced genome-scale reconstruction of the evolutionary history of the Enterobacteriaceae.</title>
        <authorList>
            <person name="Plunkett G. III"/>
            <person name="Neeno-Eckwall E.C."/>
            <person name="Glasner J.D."/>
            <person name="Perna N.T."/>
        </authorList>
    </citation>
    <scope>NUCLEOTIDE SEQUENCE [LARGE SCALE GENOMIC DNA]</scope>
    <source>
        <strain evidence="5">ATCC 49490</strain>
    </source>
</reference>
<dbReference type="SMART" id="SM00862">
    <property type="entry name" value="Trans_reg_C"/>
    <property type="match status" value="1"/>
</dbReference>
<dbReference type="InterPro" id="IPR001867">
    <property type="entry name" value="OmpR/PhoB-type_DNA-bd"/>
</dbReference>
<dbReference type="GO" id="GO:0003677">
    <property type="term" value="F:DNA binding"/>
    <property type="evidence" value="ECO:0007669"/>
    <property type="project" value="UniProtKB-UniRule"/>
</dbReference>
<evidence type="ECO:0000256" key="1">
    <source>
        <dbReference type="ARBA" id="ARBA00023125"/>
    </source>
</evidence>
<dbReference type="Gene3D" id="1.10.10.10">
    <property type="entry name" value="Winged helix-like DNA-binding domain superfamily/Winged helix DNA-binding domain"/>
    <property type="match status" value="1"/>
</dbReference>
<evidence type="ECO:0000313" key="5">
    <source>
        <dbReference type="Proteomes" id="UP000028630"/>
    </source>
</evidence>
<dbReference type="eggNOG" id="COG3710">
    <property type="taxonomic scope" value="Bacteria"/>
</dbReference>
<dbReference type="PROSITE" id="PS51755">
    <property type="entry name" value="OMPR_PHOB"/>
    <property type="match status" value="1"/>
</dbReference>
<evidence type="ECO:0000256" key="2">
    <source>
        <dbReference type="PROSITE-ProRule" id="PRU01091"/>
    </source>
</evidence>
<dbReference type="SUPFAM" id="SSF46894">
    <property type="entry name" value="C-terminal effector domain of the bipartite response regulators"/>
    <property type="match status" value="1"/>
</dbReference>
<dbReference type="CDD" id="cd00383">
    <property type="entry name" value="trans_reg_C"/>
    <property type="match status" value="1"/>
</dbReference>
<dbReference type="Proteomes" id="UP000028630">
    <property type="component" value="Unassembled WGS sequence"/>
</dbReference>
<protein>
    <submittedName>
        <fullName evidence="4">Putative sensory transducer</fullName>
    </submittedName>
</protein>
<accession>A0A085AGY1</accession>
<keyword evidence="5" id="KW-1185">Reference proteome</keyword>
<comment type="caution">
    <text evidence="4">The sequence shown here is derived from an EMBL/GenBank/DDBJ whole genome shotgun (WGS) entry which is preliminary data.</text>
</comment>
<dbReference type="InterPro" id="IPR036388">
    <property type="entry name" value="WH-like_DNA-bd_sf"/>
</dbReference>
<dbReference type="EMBL" id="JMTB01000039">
    <property type="protein sequence ID" value="KFC09476.1"/>
    <property type="molecule type" value="Genomic_DNA"/>
</dbReference>
<gene>
    <name evidence="4" type="ORF">GTGU_00854</name>
</gene>
<organism evidence="4 5">
    <name type="scientific">Trabulsiella guamensis ATCC 49490</name>
    <dbReference type="NCBI Taxonomy" id="1005994"/>
    <lineage>
        <taxon>Bacteria</taxon>
        <taxon>Pseudomonadati</taxon>
        <taxon>Pseudomonadota</taxon>
        <taxon>Gammaproteobacteria</taxon>
        <taxon>Enterobacterales</taxon>
        <taxon>Enterobacteriaceae</taxon>
        <taxon>Trabulsiella</taxon>
    </lineage>
</organism>
<dbReference type="Pfam" id="PF00486">
    <property type="entry name" value="Trans_reg_C"/>
    <property type="match status" value="1"/>
</dbReference>